<protein>
    <submittedName>
        <fullName evidence="3">Uncharacterized protein</fullName>
    </submittedName>
</protein>
<evidence type="ECO:0000313" key="4">
    <source>
        <dbReference type="Proteomes" id="UP001320314"/>
    </source>
</evidence>
<dbReference type="Proteomes" id="UP001320314">
    <property type="component" value="Unassembled WGS sequence"/>
</dbReference>
<evidence type="ECO:0000256" key="2">
    <source>
        <dbReference type="SAM" id="MobiDB-lite"/>
    </source>
</evidence>
<sequence>MKEKNWLTWLTVLALVVGFAAMGASVWLSVQAAKQTQRNSQLAGQLYQASRTKSQEAFSVKKRLDKLASDNSSLKKKNSRLAKENQALKQANQDLSAASAAAGLNVWETEEKSGKLQLEIDNQTGQAVSDLLVLAVAASGRVTLNSLPSYFPVGGAKPRYFYRKKVAIGKTEGSLTGAYAGSDMVCLFADASGVYWFKGNRGQIEKIGSQAHFKKLLRQIRLNKLEESPLLVKKTEKKKMSKKTTKKTEKQSSKKKAE</sequence>
<organism evidence="3 4">
    <name type="scientific">Lactobacillus delbrueckii subsp. allosunkii</name>
    <dbReference type="NCBI Taxonomy" id="1050107"/>
    <lineage>
        <taxon>Bacteria</taxon>
        <taxon>Bacillati</taxon>
        <taxon>Bacillota</taxon>
        <taxon>Bacilli</taxon>
        <taxon>Lactobacillales</taxon>
        <taxon>Lactobacillaceae</taxon>
        <taxon>Lactobacillus</taxon>
    </lineage>
</organism>
<accession>A0ABD4SDX2</accession>
<comment type="caution">
    <text evidence="3">The sequence shown here is derived from an EMBL/GenBank/DDBJ whole genome shotgun (WGS) entry which is preliminary data.</text>
</comment>
<evidence type="ECO:0000313" key="3">
    <source>
        <dbReference type="EMBL" id="MCD5517792.1"/>
    </source>
</evidence>
<dbReference type="EMBL" id="JAJNUD010000006">
    <property type="protein sequence ID" value="MCD5517792.1"/>
    <property type="molecule type" value="Genomic_DNA"/>
</dbReference>
<dbReference type="AlphaFoldDB" id="A0ABD4SDX2"/>
<keyword evidence="1" id="KW-0175">Coiled coil</keyword>
<dbReference type="RefSeq" id="WP_231523413.1">
    <property type="nucleotide sequence ID" value="NZ_JAJNUD010000006.1"/>
</dbReference>
<gene>
    <name evidence="3" type="ORF">LOB39_04250</name>
</gene>
<reference evidence="3 4" key="1">
    <citation type="submission" date="2021-12" db="EMBL/GenBank/DDBJ databases">
        <title>Antimicrobial susceptibility of Lactobacillus delbrueckii subsp. lactis obtained from milk products and other habitats.</title>
        <authorList>
            <person name="Shani N."/>
        </authorList>
    </citation>
    <scope>NUCLEOTIDE SEQUENCE [LARGE SCALE GENOMIC DNA]</scope>
    <source>
        <strain evidence="3 4">CIRM BIA 266</strain>
    </source>
</reference>
<name>A0ABD4SDX2_9LACO</name>
<feature type="region of interest" description="Disordered" evidence="2">
    <location>
        <begin position="231"/>
        <end position="258"/>
    </location>
</feature>
<feature type="compositionally biased region" description="Basic and acidic residues" evidence="2">
    <location>
        <begin position="246"/>
        <end position="258"/>
    </location>
</feature>
<proteinExistence type="predicted"/>
<evidence type="ECO:0000256" key="1">
    <source>
        <dbReference type="SAM" id="Coils"/>
    </source>
</evidence>
<feature type="compositionally biased region" description="Basic residues" evidence="2">
    <location>
        <begin position="235"/>
        <end position="245"/>
    </location>
</feature>
<feature type="coiled-coil region" evidence="1">
    <location>
        <begin position="64"/>
        <end position="101"/>
    </location>
</feature>